<gene>
    <name evidence="1" type="ORF">IAA73_07890</name>
</gene>
<dbReference type="EMBL" id="JADIMG010000075">
    <property type="protein sequence ID" value="MBO8460235.1"/>
    <property type="molecule type" value="Genomic_DNA"/>
</dbReference>
<dbReference type="Proteomes" id="UP000823641">
    <property type="component" value="Unassembled WGS sequence"/>
</dbReference>
<accession>A0A9D9N4U5</accession>
<evidence type="ECO:0000313" key="1">
    <source>
        <dbReference type="EMBL" id="MBO8460235.1"/>
    </source>
</evidence>
<sequence>MKKLIFLVGAFAIVLVNLMIGVSSTPTQSSDLTLQNIEAVGLSAAESVCDPVEDNRCIITGVGEGNGKLIHYN</sequence>
<name>A0A9D9N4U5_9BACT</name>
<reference evidence="1" key="2">
    <citation type="journal article" date="2021" name="PeerJ">
        <title>Extensive microbial diversity within the chicken gut microbiome revealed by metagenomics and culture.</title>
        <authorList>
            <person name="Gilroy R."/>
            <person name="Ravi A."/>
            <person name="Getino M."/>
            <person name="Pursley I."/>
            <person name="Horton D.L."/>
            <person name="Alikhan N.F."/>
            <person name="Baker D."/>
            <person name="Gharbi K."/>
            <person name="Hall N."/>
            <person name="Watson M."/>
            <person name="Adriaenssens E.M."/>
            <person name="Foster-Nyarko E."/>
            <person name="Jarju S."/>
            <person name="Secka A."/>
            <person name="Antonio M."/>
            <person name="Oren A."/>
            <person name="Chaudhuri R.R."/>
            <person name="La Ragione R."/>
            <person name="Hildebrand F."/>
            <person name="Pallen M.J."/>
        </authorList>
    </citation>
    <scope>NUCLEOTIDE SEQUENCE</scope>
    <source>
        <strain evidence="1">G3-3990</strain>
    </source>
</reference>
<protein>
    <submittedName>
        <fullName evidence="1">Uncharacterized protein</fullName>
    </submittedName>
</protein>
<organism evidence="1 2">
    <name type="scientific">Candidatus Gallipaludibacter merdavium</name>
    <dbReference type="NCBI Taxonomy" id="2840839"/>
    <lineage>
        <taxon>Bacteria</taxon>
        <taxon>Pseudomonadati</taxon>
        <taxon>Bacteroidota</taxon>
        <taxon>Bacteroidia</taxon>
        <taxon>Bacteroidales</taxon>
        <taxon>Candidatus Gallipaludibacter</taxon>
    </lineage>
</organism>
<proteinExistence type="predicted"/>
<dbReference type="AlphaFoldDB" id="A0A9D9N4U5"/>
<evidence type="ECO:0000313" key="2">
    <source>
        <dbReference type="Proteomes" id="UP000823641"/>
    </source>
</evidence>
<comment type="caution">
    <text evidence="1">The sequence shown here is derived from an EMBL/GenBank/DDBJ whole genome shotgun (WGS) entry which is preliminary data.</text>
</comment>
<reference evidence="1" key="1">
    <citation type="submission" date="2020-10" db="EMBL/GenBank/DDBJ databases">
        <authorList>
            <person name="Gilroy R."/>
        </authorList>
    </citation>
    <scope>NUCLEOTIDE SEQUENCE</scope>
    <source>
        <strain evidence="1">G3-3990</strain>
    </source>
</reference>